<name>A0A4C1TGY7_EUMVA</name>
<evidence type="ECO:0000313" key="1">
    <source>
        <dbReference type="EMBL" id="GBP13752.1"/>
    </source>
</evidence>
<reference evidence="1 2" key="1">
    <citation type="journal article" date="2019" name="Commun. Biol.">
        <title>The bagworm genome reveals a unique fibroin gene that provides high tensile strength.</title>
        <authorList>
            <person name="Kono N."/>
            <person name="Nakamura H."/>
            <person name="Ohtoshi R."/>
            <person name="Tomita M."/>
            <person name="Numata K."/>
            <person name="Arakawa K."/>
        </authorList>
    </citation>
    <scope>NUCLEOTIDE SEQUENCE [LARGE SCALE GENOMIC DNA]</scope>
</reference>
<protein>
    <submittedName>
        <fullName evidence="1">Uncharacterized protein</fullName>
    </submittedName>
</protein>
<comment type="caution">
    <text evidence="1">The sequence shown here is derived from an EMBL/GenBank/DDBJ whole genome shotgun (WGS) entry which is preliminary data.</text>
</comment>
<sequence>MRGRHGRRARASGTAHVARQLHPVDARAGVVATPLRILNFYLKRVKEDANYTSSGIQADGRSRNFANTWIGEKSKRANTQAHVQQTNSVSLKRLGRRRYGVKLRQREEGLRRMFSVNIILAS</sequence>
<proteinExistence type="predicted"/>
<accession>A0A4C1TGY7</accession>
<keyword evidence="2" id="KW-1185">Reference proteome</keyword>
<dbReference type="Proteomes" id="UP000299102">
    <property type="component" value="Unassembled WGS sequence"/>
</dbReference>
<organism evidence="1 2">
    <name type="scientific">Eumeta variegata</name>
    <name type="common">Bagworm moth</name>
    <name type="synonym">Eumeta japonica</name>
    <dbReference type="NCBI Taxonomy" id="151549"/>
    <lineage>
        <taxon>Eukaryota</taxon>
        <taxon>Metazoa</taxon>
        <taxon>Ecdysozoa</taxon>
        <taxon>Arthropoda</taxon>
        <taxon>Hexapoda</taxon>
        <taxon>Insecta</taxon>
        <taxon>Pterygota</taxon>
        <taxon>Neoptera</taxon>
        <taxon>Endopterygota</taxon>
        <taxon>Lepidoptera</taxon>
        <taxon>Glossata</taxon>
        <taxon>Ditrysia</taxon>
        <taxon>Tineoidea</taxon>
        <taxon>Psychidae</taxon>
        <taxon>Oiketicinae</taxon>
        <taxon>Eumeta</taxon>
    </lineage>
</organism>
<dbReference type="AlphaFoldDB" id="A0A4C1TGY7"/>
<evidence type="ECO:0000313" key="2">
    <source>
        <dbReference type="Proteomes" id="UP000299102"/>
    </source>
</evidence>
<gene>
    <name evidence="1" type="ORF">EVAR_7985_1</name>
</gene>
<dbReference type="EMBL" id="BGZK01000059">
    <property type="protein sequence ID" value="GBP13752.1"/>
    <property type="molecule type" value="Genomic_DNA"/>
</dbReference>